<dbReference type="InParanoid" id="F0XZN1"/>
<evidence type="ECO:0000256" key="1">
    <source>
        <dbReference type="ARBA" id="ARBA00022723"/>
    </source>
</evidence>
<dbReference type="KEGG" id="aaf:AURANDRAFT_21177"/>
<evidence type="ECO:0000313" key="4">
    <source>
        <dbReference type="Proteomes" id="UP000002729"/>
    </source>
</evidence>
<dbReference type="OrthoDB" id="420380at2759"/>
<protein>
    <recommendedName>
        <fullName evidence="5">Prolyl 4-hydroxylase alpha subunit Fe(2+) 2OG dioxygenase domain-containing protein</fullName>
    </recommendedName>
</protein>
<evidence type="ECO:0008006" key="5">
    <source>
        <dbReference type="Google" id="ProtNLM"/>
    </source>
</evidence>
<dbReference type="RefSeq" id="XP_009033941.1">
    <property type="nucleotide sequence ID" value="XM_009035693.1"/>
</dbReference>
<evidence type="ECO:0000313" key="3">
    <source>
        <dbReference type="EMBL" id="EGB11590.1"/>
    </source>
</evidence>
<dbReference type="PANTHER" id="PTHR10869:SF246">
    <property type="entry name" value="TRANSMEMBRANE PROLYL 4-HYDROXYLASE"/>
    <property type="match status" value="1"/>
</dbReference>
<reference evidence="3 4" key="1">
    <citation type="journal article" date="2011" name="Proc. Natl. Acad. Sci. U.S.A.">
        <title>Niche of harmful alga Aureococcus anophagefferens revealed through ecogenomics.</title>
        <authorList>
            <person name="Gobler C.J."/>
            <person name="Berry D.L."/>
            <person name="Dyhrman S.T."/>
            <person name="Wilhelm S.W."/>
            <person name="Salamov A."/>
            <person name="Lobanov A.V."/>
            <person name="Zhang Y."/>
            <person name="Collier J.L."/>
            <person name="Wurch L.L."/>
            <person name="Kustka A.B."/>
            <person name="Dill B.D."/>
            <person name="Shah M."/>
            <person name="VerBerkmoes N.C."/>
            <person name="Kuo A."/>
            <person name="Terry A."/>
            <person name="Pangilinan J."/>
            <person name="Lindquist E.A."/>
            <person name="Lucas S."/>
            <person name="Paulsen I.T."/>
            <person name="Hattenrath-Lehmann T.K."/>
            <person name="Talmage S.C."/>
            <person name="Walker E.A."/>
            <person name="Koch F."/>
            <person name="Burson A.M."/>
            <person name="Marcoval M.A."/>
            <person name="Tang Y.Z."/>
            <person name="Lecleir G.R."/>
            <person name="Coyne K.J."/>
            <person name="Berg G.M."/>
            <person name="Bertrand E.M."/>
            <person name="Saito M.A."/>
            <person name="Gladyshev V.N."/>
            <person name="Grigoriev I.V."/>
        </authorList>
    </citation>
    <scope>NUCLEOTIDE SEQUENCE [LARGE SCALE GENOMIC DNA]</scope>
    <source>
        <strain evidence="4">CCMP 1984</strain>
    </source>
</reference>
<keyword evidence="2" id="KW-0408">Iron</keyword>
<accession>F0XZN1</accession>
<dbReference type="eggNOG" id="KOG1591">
    <property type="taxonomic scope" value="Eukaryota"/>
</dbReference>
<dbReference type="Proteomes" id="UP000002729">
    <property type="component" value="Unassembled WGS sequence"/>
</dbReference>
<dbReference type="GeneID" id="20219406"/>
<dbReference type="EMBL" id="GL833122">
    <property type="protein sequence ID" value="EGB11590.1"/>
    <property type="molecule type" value="Genomic_DNA"/>
</dbReference>
<dbReference type="Gene3D" id="2.60.120.620">
    <property type="entry name" value="q2cbj1_9rhob like domain"/>
    <property type="match status" value="1"/>
</dbReference>
<dbReference type="GO" id="GO:0046872">
    <property type="term" value="F:metal ion binding"/>
    <property type="evidence" value="ECO:0007669"/>
    <property type="project" value="UniProtKB-KW"/>
</dbReference>
<evidence type="ECO:0000256" key="2">
    <source>
        <dbReference type="ARBA" id="ARBA00023004"/>
    </source>
</evidence>
<dbReference type="InterPro" id="IPR045054">
    <property type="entry name" value="P4HA-like"/>
</dbReference>
<keyword evidence="4" id="KW-1185">Reference proteome</keyword>
<keyword evidence="1" id="KW-0479">Metal-binding</keyword>
<organism evidence="4">
    <name type="scientific">Aureococcus anophagefferens</name>
    <name type="common">Harmful bloom alga</name>
    <dbReference type="NCBI Taxonomy" id="44056"/>
    <lineage>
        <taxon>Eukaryota</taxon>
        <taxon>Sar</taxon>
        <taxon>Stramenopiles</taxon>
        <taxon>Ochrophyta</taxon>
        <taxon>Pelagophyceae</taxon>
        <taxon>Pelagomonadales</taxon>
        <taxon>Pelagomonadaceae</taxon>
        <taxon>Aureococcus</taxon>
    </lineage>
</organism>
<dbReference type="PANTHER" id="PTHR10869">
    <property type="entry name" value="PROLYL 4-HYDROXYLASE ALPHA SUBUNIT"/>
    <property type="match status" value="1"/>
</dbReference>
<proteinExistence type="predicted"/>
<dbReference type="GO" id="GO:0004656">
    <property type="term" value="F:procollagen-proline 4-dioxygenase activity"/>
    <property type="evidence" value="ECO:0007669"/>
    <property type="project" value="TreeGrafter"/>
</dbReference>
<sequence>MYLSDVVAGGETVFPKIARPGASAARAAALAHQHGGPTVSELARVCDDDAVLKIRPAKGAALLFYSLTPDGREEDNARHAACPVVEGDKWTAQQFITRAPKEQSLYDGQEANLGGY</sequence>
<dbReference type="GO" id="GO:0005783">
    <property type="term" value="C:endoplasmic reticulum"/>
    <property type="evidence" value="ECO:0007669"/>
    <property type="project" value="TreeGrafter"/>
</dbReference>
<gene>
    <name evidence="3" type="ORF">AURANDRAFT_21177</name>
</gene>
<name>F0XZN1_AURAN</name>
<dbReference type="AlphaFoldDB" id="F0XZN1"/>